<accession>A0A895YIQ9</accession>
<dbReference type="Proteomes" id="UP000662857">
    <property type="component" value="Chromosome"/>
</dbReference>
<gene>
    <name evidence="3" type="ORF">JQS43_03400</name>
</gene>
<dbReference type="KEGG" id="nhy:JQS43_03400"/>
<dbReference type="AlphaFoldDB" id="A0A895YIQ9"/>
<dbReference type="Pfam" id="PF10400">
    <property type="entry name" value="Vir_act_alpha_C"/>
    <property type="match status" value="1"/>
</dbReference>
<dbReference type="PANTHER" id="PTHR43252:SF6">
    <property type="entry name" value="NEGATIVE TRANSCRIPTION REGULATOR PADR"/>
    <property type="match status" value="1"/>
</dbReference>
<feature type="domain" description="Transcription regulator PadR N-terminal" evidence="1">
    <location>
        <begin position="20"/>
        <end position="93"/>
    </location>
</feature>
<keyword evidence="4" id="KW-1185">Reference proteome</keyword>
<dbReference type="InterPro" id="IPR018309">
    <property type="entry name" value="Tscrpt_reg_PadR_C"/>
</dbReference>
<dbReference type="InterPro" id="IPR036388">
    <property type="entry name" value="WH-like_DNA-bd_sf"/>
</dbReference>
<proteinExistence type="predicted"/>
<protein>
    <submittedName>
        <fullName evidence="3">Helix-turn-helix transcriptional regulator</fullName>
    </submittedName>
</protein>
<dbReference type="Gene3D" id="1.10.10.10">
    <property type="entry name" value="Winged helix-like DNA-binding domain superfamily/Winged helix DNA-binding domain"/>
    <property type="match status" value="1"/>
</dbReference>
<name>A0A895YIQ9_9ACTN</name>
<reference evidence="3" key="1">
    <citation type="submission" date="2021-02" db="EMBL/GenBank/DDBJ databases">
        <title>Natrosporangium hydrolyticum gen. nov., sp. nov, a haloalkaliphilic actinobacterium from a soda solonchak soil.</title>
        <authorList>
            <person name="Sorokin D.Y."/>
            <person name="Khijniak T.V."/>
            <person name="Zakharycheva A.P."/>
            <person name="Boueva O.V."/>
            <person name="Ariskina E.V."/>
            <person name="Hahnke R.L."/>
            <person name="Bunk B."/>
            <person name="Sproer C."/>
            <person name="Schumann P."/>
            <person name="Evtushenko L.I."/>
            <person name="Kublanov I.V."/>
        </authorList>
    </citation>
    <scope>NUCLEOTIDE SEQUENCE</scope>
    <source>
        <strain evidence="3">DSM 106523</strain>
    </source>
</reference>
<evidence type="ECO:0000259" key="1">
    <source>
        <dbReference type="Pfam" id="PF03551"/>
    </source>
</evidence>
<dbReference type="Pfam" id="PF03551">
    <property type="entry name" value="PadR"/>
    <property type="match status" value="1"/>
</dbReference>
<dbReference type="RefSeq" id="WP_239677602.1">
    <property type="nucleotide sequence ID" value="NZ_CP070499.1"/>
</dbReference>
<feature type="domain" description="Transcription regulator PadR C-terminal" evidence="2">
    <location>
        <begin position="108"/>
        <end position="184"/>
    </location>
</feature>
<organism evidence="3 4">
    <name type="scientific">Natronosporangium hydrolyticum</name>
    <dbReference type="NCBI Taxonomy" id="2811111"/>
    <lineage>
        <taxon>Bacteria</taxon>
        <taxon>Bacillati</taxon>
        <taxon>Actinomycetota</taxon>
        <taxon>Actinomycetes</taxon>
        <taxon>Micromonosporales</taxon>
        <taxon>Micromonosporaceae</taxon>
        <taxon>Natronosporangium</taxon>
    </lineage>
</organism>
<evidence type="ECO:0000259" key="2">
    <source>
        <dbReference type="Pfam" id="PF10400"/>
    </source>
</evidence>
<sequence length="197" mass="22170">MSPDQPGQSPPDLPATSYVVLGLLSFGRELTGYDLRKWAMNLRFFYWSPAQSQIYTELRRLRSHGLVCERTEPQRRRPDKRYYRITPAGLAAFDAWLIEEPVAPPTLKHPVALRLFFGHRAAPERLRSALTSYLEWARAQTTDLAELRAALGADFPYPDLVAAWGEQHYAAEIAAAEATLTALDQPPDHRATPDTPG</sequence>
<evidence type="ECO:0000313" key="3">
    <source>
        <dbReference type="EMBL" id="QSB15419.1"/>
    </source>
</evidence>
<evidence type="ECO:0000313" key="4">
    <source>
        <dbReference type="Proteomes" id="UP000662857"/>
    </source>
</evidence>
<dbReference type="InterPro" id="IPR036390">
    <property type="entry name" value="WH_DNA-bd_sf"/>
</dbReference>
<dbReference type="SUPFAM" id="SSF46785">
    <property type="entry name" value="Winged helix' DNA-binding domain"/>
    <property type="match status" value="1"/>
</dbReference>
<dbReference type="PANTHER" id="PTHR43252">
    <property type="entry name" value="TRANSCRIPTIONAL REGULATOR YQJI"/>
    <property type="match status" value="1"/>
</dbReference>
<dbReference type="InterPro" id="IPR005149">
    <property type="entry name" value="Tscrpt_reg_PadR_N"/>
</dbReference>
<dbReference type="EMBL" id="CP070499">
    <property type="protein sequence ID" value="QSB15419.1"/>
    <property type="molecule type" value="Genomic_DNA"/>
</dbReference>